<evidence type="ECO:0000313" key="1">
    <source>
        <dbReference type="EMBL" id="MFC7180501.1"/>
    </source>
</evidence>
<gene>
    <name evidence="1" type="ORF">ACFQMG_13145</name>
</gene>
<sequence length="53" mass="5775">MPVYVDAGLGRRVHDEGFHGIRNRSELLARCETPEEAVTCVVTVLPEGLGPAR</sequence>
<keyword evidence="2" id="KW-1185">Reference proteome</keyword>
<proteinExistence type="predicted"/>
<name>A0ABW2FTD9_9ACTN</name>
<reference evidence="2" key="1">
    <citation type="journal article" date="2019" name="Int. J. Syst. Evol. Microbiol.">
        <title>The Global Catalogue of Microorganisms (GCM) 10K type strain sequencing project: providing services to taxonomists for standard genome sequencing and annotation.</title>
        <authorList>
            <consortium name="The Broad Institute Genomics Platform"/>
            <consortium name="The Broad Institute Genome Sequencing Center for Infectious Disease"/>
            <person name="Wu L."/>
            <person name="Ma J."/>
        </authorList>
    </citation>
    <scope>NUCLEOTIDE SEQUENCE [LARGE SCALE GENOMIC DNA]</scope>
    <source>
        <strain evidence="2">CGMCC 1.12859</strain>
    </source>
</reference>
<dbReference type="RefSeq" id="WP_345710023.1">
    <property type="nucleotide sequence ID" value="NZ_BAABKV010000001.1"/>
</dbReference>
<protein>
    <submittedName>
        <fullName evidence="1">Uncharacterized protein</fullName>
    </submittedName>
</protein>
<dbReference type="EMBL" id="JBHTAJ010000020">
    <property type="protein sequence ID" value="MFC7180501.1"/>
    <property type="molecule type" value="Genomic_DNA"/>
</dbReference>
<organism evidence="1 2">
    <name type="scientific">Kitasatospora paranensis</name>
    <dbReference type="NCBI Taxonomy" id="258053"/>
    <lineage>
        <taxon>Bacteria</taxon>
        <taxon>Bacillati</taxon>
        <taxon>Actinomycetota</taxon>
        <taxon>Actinomycetes</taxon>
        <taxon>Kitasatosporales</taxon>
        <taxon>Streptomycetaceae</taxon>
        <taxon>Kitasatospora</taxon>
    </lineage>
</organism>
<dbReference type="Proteomes" id="UP001596435">
    <property type="component" value="Unassembled WGS sequence"/>
</dbReference>
<accession>A0ABW2FTD9</accession>
<comment type="caution">
    <text evidence="1">The sequence shown here is derived from an EMBL/GenBank/DDBJ whole genome shotgun (WGS) entry which is preliminary data.</text>
</comment>
<evidence type="ECO:0000313" key="2">
    <source>
        <dbReference type="Proteomes" id="UP001596435"/>
    </source>
</evidence>